<evidence type="ECO:0000259" key="5">
    <source>
        <dbReference type="PROSITE" id="PS50011"/>
    </source>
</evidence>
<reference evidence="6 7" key="1">
    <citation type="journal article" date="2016" name="Genome Biol. Evol.">
        <title>Divergent and convergent evolution of fungal pathogenicity.</title>
        <authorList>
            <person name="Shang Y."/>
            <person name="Xiao G."/>
            <person name="Zheng P."/>
            <person name="Cen K."/>
            <person name="Zhan S."/>
            <person name="Wang C."/>
        </authorList>
    </citation>
    <scope>NUCLEOTIDE SEQUENCE [LARGE SCALE GENOMIC DNA]</scope>
    <source>
        <strain evidence="6 7">RCEF 264</strain>
    </source>
</reference>
<dbReference type="OrthoDB" id="4865382at2759"/>
<evidence type="ECO:0000256" key="4">
    <source>
        <dbReference type="ARBA" id="ARBA00022840"/>
    </source>
</evidence>
<gene>
    <name evidence="6" type="ORF">SPI_04797</name>
</gene>
<dbReference type="PANTHER" id="PTHR44329:SF288">
    <property type="entry name" value="MITOGEN-ACTIVATED PROTEIN KINASE KINASE KINASE 20"/>
    <property type="match status" value="1"/>
</dbReference>
<dbReference type="GO" id="GO:0005524">
    <property type="term" value="F:ATP binding"/>
    <property type="evidence" value="ECO:0007669"/>
    <property type="project" value="UniProtKB-KW"/>
</dbReference>
<evidence type="ECO:0000256" key="2">
    <source>
        <dbReference type="ARBA" id="ARBA00022741"/>
    </source>
</evidence>
<evidence type="ECO:0000256" key="3">
    <source>
        <dbReference type="ARBA" id="ARBA00022777"/>
    </source>
</evidence>
<dbReference type="Gene3D" id="1.10.510.10">
    <property type="entry name" value="Transferase(Phosphotransferase) domain 1"/>
    <property type="match status" value="1"/>
</dbReference>
<proteinExistence type="predicted"/>
<sequence length="300" mass="33836">MDDIDSYTFYPWYPRGVKQILAAGGNHFIALYNEITVLRFPRVAPGEEKLLRADGRPRYTDKILAYRQALRKQALHGLSVEKRILQAPGHHPRIVRLRDGEEEDHEDGLLIEYMPNGSVEKYLQQHACCDGVLLSLQQRLSWALQAAEGLAYVHSKHVLHCDMGPGNLPLDERLQVKLCDFQGRLLSPDGSGSDTTDDGDVVVVVLDGGSTQGTLTSMPRDDWDYCDVRTDRFALGTTIYYIVTGERPFAPLDPVDDEDEIQRRFKAKEYPDLEAERGGDVVRKCWSGDYAATDDVVRDL</sequence>
<keyword evidence="1" id="KW-0808">Transferase</keyword>
<dbReference type="Proteomes" id="UP000076874">
    <property type="component" value="Unassembled WGS sequence"/>
</dbReference>
<keyword evidence="7" id="KW-1185">Reference proteome</keyword>
<evidence type="ECO:0000313" key="6">
    <source>
        <dbReference type="EMBL" id="OAA61938.1"/>
    </source>
</evidence>
<dbReference type="GO" id="GO:0004674">
    <property type="term" value="F:protein serine/threonine kinase activity"/>
    <property type="evidence" value="ECO:0007669"/>
    <property type="project" value="TreeGrafter"/>
</dbReference>
<accession>A0A167UV13</accession>
<dbReference type="InterPro" id="IPR000719">
    <property type="entry name" value="Prot_kinase_dom"/>
</dbReference>
<evidence type="ECO:0000256" key="1">
    <source>
        <dbReference type="ARBA" id="ARBA00022679"/>
    </source>
</evidence>
<dbReference type="AlphaFoldDB" id="A0A167UV13"/>
<dbReference type="STRING" id="1081102.A0A167UV13"/>
<feature type="domain" description="Protein kinase" evidence="5">
    <location>
        <begin position="29"/>
        <end position="300"/>
    </location>
</feature>
<dbReference type="PROSITE" id="PS50011">
    <property type="entry name" value="PROTEIN_KINASE_DOM"/>
    <property type="match status" value="1"/>
</dbReference>
<keyword evidence="3 6" id="KW-0418">Kinase</keyword>
<dbReference type="SUPFAM" id="SSF56112">
    <property type="entry name" value="Protein kinase-like (PK-like)"/>
    <property type="match status" value="1"/>
</dbReference>
<dbReference type="Pfam" id="PF07714">
    <property type="entry name" value="PK_Tyr_Ser-Thr"/>
    <property type="match status" value="1"/>
</dbReference>
<protein>
    <submittedName>
        <fullName evidence="6">Protein kinase-like domain protein</fullName>
    </submittedName>
</protein>
<dbReference type="InterPro" id="IPR001245">
    <property type="entry name" value="Ser-Thr/Tyr_kinase_cat_dom"/>
</dbReference>
<name>A0A167UV13_9HYPO</name>
<organism evidence="6 7">
    <name type="scientific">Niveomyces insectorum RCEF 264</name>
    <dbReference type="NCBI Taxonomy" id="1081102"/>
    <lineage>
        <taxon>Eukaryota</taxon>
        <taxon>Fungi</taxon>
        <taxon>Dikarya</taxon>
        <taxon>Ascomycota</taxon>
        <taxon>Pezizomycotina</taxon>
        <taxon>Sordariomycetes</taxon>
        <taxon>Hypocreomycetidae</taxon>
        <taxon>Hypocreales</taxon>
        <taxon>Cordycipitaceae</taxon>
        <taxon>Niveomyces</taxon>
    </lineage>
</organism>
<dbReference type="InterPro" id="IPR051681">
    <property type="entry name" value="Ser/Thr_Kinases-Pseudokinases"/>
</dbReference>
<dbReference type="EMBL" id="AZHD01000007">
    <property type="protein sequence ID" value="OAA61938.1"/>
    <property type="molecule type" value="Genomic_DNA"/>
</dbReference>
<keyword evidence="4" id="KW-0067">ATP-binding</keyword>
<dbReference type="InterPro" id="IPR011009">
    <property type="entry name" value="Kinase-like_dom_sf"/>
</dbReference>
<comment type="caution">
    <text evidence="6">The sequence shown here is derived from an EMBL/GenBank/DDBJ whole genome shotgun (WGS) entry which is preliminary data.</text>
</comment>
<evidence type="ECO:0000313" key="7">
    <source>
        <dbReference type="Proteomes" id="UP000076874"/>
    </source>
</evidence>
<dbReference type="PANTHER" id="PTHR44329">
    <property type="entry name" value="SERINE/THREONINE-PROTEIN KINASE TNNI3K-RELATED"/>
    <property type="match status" value="1"/>
</dbReference>
<keyword evidence="2" id="KW-0547">Nucleotide-binding</keyword>